<dbReference type="Gene3D" id="3.60.21.10">
    <property type="match status" value="1"/>
</dbReference>
<dbReference type="PANTHER" id="PTHR36492">
    <property type="match status" value="1"/>
</dbReference>
<dbReference type="CDD" id="cd00838">
    <property type="entry name" value="MPP_superfamily"/>
    <property type="match status" value="1"/>
</dbReference>
<dbReference type="PANTHER" id="PTHR36492:SF2">
    <property type="entry name" value="[ACYL-CARRIER-PROTEIN] PHOSPHODIESTERASE PPTH"/>
    <property type="match status" value="1"/>
</dbReference>
<dbReference type="RefSeq" id="WP_068280009.1">
    <property type="nucleotide sequence ID" value="NZ_CP014873.1"/>
</dbReference>
<name>A0A192GZ07_9LACO</name>
<sequence length="281" mass="32575">MRKIALTSDNHFDVNKLDTTAIRAQQVDYLLANDYDDYLIAGDLFNDFQESLLFVEKLATEMAGKCRVFFIAGNHDMVRGVTFAELQSDLSPNYVHQKTITFPGTNYVLIGNNGWYDYSFADQAVGESQAAFEKWKRAYWIDGVIEQPISDPERMQLVLNQTHQDLEKVRQQRKQVLYMTHFVPRRDYISYQATSRIWRMANAVMGSWHLGALLEAYQVETVLFGHTHTKFQPRQFGQTTYLCKPVGYGLKRLNEWKSSSNFMGEWRACLQTKYLATATKK</sequence>
<reference evidence="1 2" key="1">
    <citation type="submission" date="2016-03" db="EMBL/GenBank/DDBJ databases">
        <title>Pediococcus and Lactobacillus from brewery environment - whole genome sequencing and assembly.</title>
        <authorList>
            <person name="Behr J."/>
            <person name="Geissler A.J."/>
            <person name="Vogel R.F."/>
        </authorList>
    </citation>
    <scope>NUCLEOTIDE SEQUENCE [LARGE SCALE GENOMIC DNA]</scope>
    <source>
        <strain evidence="1 2">TMW 1.1989</strain>
    </source>
</reference>
<dbReference type="AlphaFoldDB" id="A0A192GZ07"/>
<proteinExistence type="predicted"/>
<dbReference type="Pfam" id="PF00149">
    <property type="entry name" value="Metallophos"/>
    <property type="match status" value="1"/>
</dbReference>
<dbReference type="OrthoDB" id="113290at2"/>
<dbReference type="InterPro" id="IPR022302">
    <property type="entry name" value="Phosphoesterase_putative"/>
</dbReference>
<dbReference type="Proteomes" id="UP000078582">
    <property type="component" value="Chromosome"/>
</dbReference>
<dbReference type="GO" id="GO:0016787">
    <property type="term" value="F:hydrolase activity"/>
    <property type="evidence" value="ECO:0007669"/>
    <property type="project" value="InterPro"/>
</dbReference>
<dbReference type="EMBL" id="CP014873">
    <property type="protein sequence ID" value="ANK61320.1"/>
    <property type="molecule type" value="Genomic_DNA"/>
</dbReference>
<accession>A0A192GZ07</accession>
<gene>
    <name evidence="1" type="ORF">AYR53_00235</name>
</gene>
<dbReference type="STRING" id="375175.AYR53_00235"/>
<dbReference type="GeneID" id="42980662"/>
<dbReference type="NCBIfam" id="TIGR03729">
    <property type="entry name" value="acc_ester"/>
    <property type="match status" value="1"/>
</dbReference>
<keyword evidence="2" id="KW-1185">Reference proteome</keyword>
<dbReference type="SUPFAM" id="SSF56300">
    <property type="entry name" value="Metallo-dependent phosphatases"/>
    <property type="match status" value="1"/>
</dbReference>
<dbReference type="InterPro" id="IPR029052">
    <property type="entry name" value="Metallo-depent_PP-like"/>
</dbReference>
<dbReference type="InterPro" id="IPR052963">
    <property type="entry name" value="Pantetheine_PDE"/>
</dbReference>
<dbReference type="InterPro" id="IPR004843">
    <property type="entry name" value="Calcineurin-like_PHP"/>
</dbReference>
<organism evidence="1 2">
    <name type="scientific">Loigolactobacillus backii</name>
    <dbReference type="NCBI Taxonomy" id="375175"/>
    <lineage>
        <taxon>Bacteria</taxon>
        <taxon>Bacillati</taxon>
        <taxon>Bacillota</taxon>
        <taxon>Bacilli</taxon>
        <taxon>Lactobacillales</taxon>
        <taxon>Lactobacillaceae</taxon>
        <taxon>Loigolactobacillus</taxon>
    </lineage>
</organism>
<protein>
    <submittedName>
        <fullName evidence="1">Phosphoesterase</fullName>
    </submittedName>
</protein>
<evidence type="ECO:0000313" key="1">
    <source>
        <dbReference type="EMBL" id="ANK61320.1"/>
    </source>
</evidence>
<evidence type="ECO:0000313" key="2">
    <source>
        <dbReference type="Proteomes" id="UP000078582"/>
    </source>
</evidence>